<reference evidence="2 3" key="1">
    <citation type="journal article" date="2012" name="ISME J.">
        <title>Nitrification expanded: discovery, physiology and genomics of a nitrite-oxidizing bacterium from the phylum Chloroflexi.</title>
        <authorList>
            <person name="Sorokin D.Y."/>
            <person name="Lucker S."/>
            <person name="Vejmelkova D."/>
            <person name="Kostrikina N.A."/>
            <person name="Kleerebezem R."/>
            <person name="Rijpstra W.I."/>
            <person name="Damste J.S."/>
            <person name="Le Paslier D."/>
            <person name="Muyzer G."/>
            <person name="Wagner M."/>
            <person name="van Loosdrecht M.C."/>
            <person name="Daims H."/>
        </authorList>
    </citation>
    <scope>NUCLEOTIDE SEQUENCE [LARGE SCALE GENOMIC DNA]</scope>
    <source>
        <strain evidence="3">none</strain>
    </source>
</reference>
<dbReference type="Proteomes" id="UP000004221">
    <property type="component" value="Unassembled WGS sequence"/>
</dbReference>
<comment type="caution">
    <text evidence="2">The sequence shown here is derived from an EMBL/GenBank/DDBJ whole genome shotgun (WGS) entry which is preliminary data.</text>
</comment>
<evidence type="ECO:0000313" key="3">
    <source>
        <dbReference type="Proteomes" id="UP000004221"/>
    </source>
</evidence>
<keyword evidence="1" id="KW-0472">Membrane</keyword>
<accession>I4EGU1</accession>
<keyword evidence="1" id="KW-1133">Transmembrane helix</keyword>
<evidence type="ECO:0000313" key="2">
    <source>
        <dbReference type="EMBL" id="CCF83903.1"/>
    </source>
</evidence>
<evidence type="ECO:0000256" key="1">
    <source>
        <dbReference type="SAM" id="Phobius"/>
    </source>
</evidence>
<keyword evidence="1" id="KW-0812">Transmembrane</keyword>
<name>I4EGU1_9BACT</name>
<feature type="transmembrane region" description="Helical" evidence="1">
    <location>
        <begin position="73"/>
        <end position="94"/>
    </location>
</feature>
<dbReference type="RefSeq" id="WP_008477608.1">
    <property type="nucleotide sequence ID" value="NZ_CAGS01000202.1"/>
</dbReference>
<dbReference type="AlphaFoldDB" id="I4EGU1"/>
<sequence>MEIIYYVSIILAVLNTYMLFFNKARMTGRWPFILSYIVLAVMVAQGPVSRFVGPETWHDWLTNPNTRELMRFWTGWGSTALFIVAACLTVGGLWHDGDLRRSYTYKR</sequence>
<keyword evidence="3" id="KW-1185">Reference proteome</keyword>
<feature type="transmembrane region" description="Helical" evidence="1">
    <location>
        <begin position="6"/>
        <end position="21"/>
    </location>
</feature>
<protein>
    <submittedName>
        <fullName evidence="2">Uncharacterized protein</fullName>
    </submittedName>
</protein>
<dbReference type="EMBL" id="CAGS01000202">
    <property type="protein sequence ID" value="CCF83903.1"/>
    <property type="molecule type" value="Genomic_DNA"/>
</dbReference>
<gene>
    <name evidence="2" type="ORF">NITHO_2800006</name>
</gene>
<proteinExistence type="predicted"/>
<organism evidence="2 3">
    <name type="scientific">Nitrolancea hollandica Lb</name>
    <dbReference type="NCBI Taxonomy" id="1129897"/>
    <lineage>
        <taxon>Bacteria</taxon>
        <taxon>Pseudomonadati</taxon>
        <taxon>Thermomicrobiota</taxon>
        <taxon>Thermomicrobia</taxon>
        <taxon>Sphaerobacterales</taxon>
        <taxon>Sphaerobacterineae</taxon>
        <taxon>Sphaerobacteraceae</taxon>
        <taxon>Nitrolancea</taxon>
    </lineage>
</organism>
<feature type="transmembrane region" description="Helical" evidence="1">
    <location>
        <begin position="33"/>
        <end position="53"/>
    </location>
</feature>